<dbReference type="InterPro" id="IPR011330">
    <property type="entry name" value="Glyco_hydro/deAcase_b/a-brl"/>
</dbReference>
<dbReference type="GO" id="GO:0005975">
    <property type="term" value="P:carbohydrate metabolic process"/>
    <property type="evidence" value="ECO:0007669"/>
    <property type="project" value="InterPro"/>
</dbReference>
<protein>
    <submittedName>
        <fullName evidence="1">Polysaccharide deacetylase family protein</fullName>
    </submittedName>
</protein>
<name>A0A6G4WCU1_9HYPH</name>
<dbReference type="EMBL" id="JAAKZF010000019">
    <property type="protein sequence ID" value="NGO52581.1"/>
    <property type="molecule type" value="Genomic_DNA"/>
</dbReference>
<reference evidence="1 2" key="1">
    <citation type="submission" date="2020-02" db="EMBL/GenBank/DDBJ databases">
        <title>Genome sequence of strain CCNWXJ40-4.</title>
        <authorList>
            <person name="Gao J."/>
            <person name="Sun J."/>
        </authorList>
    </citation>
    <scope>NUCLEOTIDE SEQUENCE [LARGE SCALE GENOMIC DNA]</scope>
    <source>
        <strain evidence="1 2">CCNWXJ 40-4</strain>
    </source>
</reference>
<evidence type="ECO:0000313" key="2">
    <source>
        <dbReference type="Proteomes" id="UP001642900"/>
    </source>
</evidence>
<dbReference type="SUPFAM" id="SSF88713">
    <property type="entry name" value="Glycoside hydrolase/deacetylase"/>
    <property type="match status" value="1"/>
</dbReference>
<dbReference type="InterPro" id="IPR049591">
    <property type="entry name" value="CE4_u4-like"/>
</dbReference>
<keyword evidence="2" id="KW-1185">Reference proteome</keyword>
<dbReference type="Gene3D" id="3.20.20.370">
    <property type="entry name" value="Glycoside hydrolase/deacetylase"/>
    <property type="match status" value="1"/>
</dbReference>
<accession>A0A6G4WCU1</accession>
<evidence type="ECO:0000313" key="1">
    <source>
        <dbReference type="EMBL" id="NGO52581.1"/>
    </source>
</evidence>
<sequence>MTPSEIWQPLTRELARWLQAGRTADFWLRDDDAIEPTAALDRLLAMTATYQAPVALAVIPAWTGAPLAERLARENHVTVAVHGWSHENHAPQGEKKQELGHHRPRDIVLAELSQGRARLQRLHAGRFAPMLVPPWNRIDADLLPHLAGIGFSALSVFGAPGPAPIRMLNSTVDIMDWRGNRGGRDHAALISEIVAQLELAFRGEGGPVGLLSHHLVHDEVAWSFLERLFEVTAASGACRWRPVGELLA</sequence>
<dbReference type="AlphaFoldDB" id="A0A6G4WCU1"/>
<comment type="caution">
    <text evidence="1">The sequence shown here is derived from an EMBL/GenBank/DDBJ whole genome shotgun (WGS) entry which is preliminary data.</text>
</comment>
<gene>
    <name evidence="1" type="ORF">G6N73_15580</name>
</gene>
<dbReference type="RefSeq" id="WP_165029103.1">
    <property type="nucleotide sequence ID" value="NZ_JAAKZF010000019.1"/>
</dbReference>
<dbReference type="CDD" id="cd10928">
    <property type="entry name" value="CE4_u4"/>
    <property type="match status" value="1"/>
</dbReference>
<proteinExistence type="predicted"/>
<organism evidence="1 2">
    <name type="scientific">Allomesorhizobium camelthorni</name>
    <dbReference type="NCBI Taxonomy" id="475069"/>
    <lineage>
        <taxon>Bacteria</taxon>
        <taxon>Pseudomonadati</taxon>
        <taxon>Pseudomonadota</taxon>
        <taxon>Alphaproteobacteria</taxon>
        <taxon>Hyphomicrobiales</taxon>
        <taxon>Phyllobacteriaceae</taxon>
        <taxon>Allomesorhizobium</taxon>
    </lineage>
</organism>
<dbReference type="Proteomes" id="UP001642900">
    <property type="component" value="Unassembled WGS sequence"/>
</dbReference>